<dbReference type="RefSeq" id="WP_219878550.1">
    <property type="nucleotide sequence ID" value="NZ_JAHYXK010000017.1"/>
</dbReference>
<keyword evidence="2" id="KW-1185">Reference proteome</keyword>
<comment type="caution">
    <text evidence="1">The sequence shown here is derived from an EMBL/GenBank/DDBJ whole genome shotgun (WGS) entry which is preliminary data.</text>
</comment>
<reference evidence="1 2" key="1">
    <citation type="journal article" date="2016" name="Int. J. Syst. Evol. Microbiol.">
        <title>Pontibacter aydingkolensis sp. nov., isolated from soil of a salt lake.</title>
        <authorList>
            <person name="Osman G."/>
            <person name="Zhang T."/>
            <person name="Lou K."/>
            <person name="Gao Y."/>
            <person name="Chang W."/>
            <person name="Lin Q."/>
            <person name="Yang H.M."/>
            <person name="Huo X.D."/>
            <person name="Wang N."/>
        </authorList>
    </citation>
    <scope>NUCLEOTIDE SEQUENCE [LARGE SCALE GENOMIC DNA]</scope>
    <source>
        <strain evidence="1 2">KACC 19255</strain>
    </source>
</reference>
<gene>
    <name evidence="1" type="ORF">K0O23_16500</name>
</gene>
<proteinExistence type="predicted"/>
<dbReference type="Proteomes" id="UP000813018">
    <property type="component" value="Unassembled WGS sequence"/>
</dbReference>
<sequence>MKNKRTAIWEVTGYNLGKEIARKYFFNVYEYILYNDTKSFLQTLDYKKNLEANDKTYEEYLVFKYMLRLLKEKHPQKLTILNLLRANNCID</sequence>
<evidence type="ECO:0000313" key="2">
    <source>
        <dbReference type="Proteomes" id="UP000813018"/>
    </source>
</evidence>
<protein>
    <submittedName>
        <fullName evidence="1">Uncharacterized protein</fullName>
    </submittedName>
</protein>
<name>A0ABS7CXW1_9BACT</name>
<accession>A0ABS7CXW1</accession>
<organism evidence="1 2">
    <name type="scientific">Pontibacter aydingkolensis</name>
    <dbReference type="NCBI Taxonomy" id="1911536"/>
    <lineage>
        <taxon>Bacteria</taxon>
        <taxon>Pseudomonadati</taxon>
        <taxon>Bacteroidota</taxon>
        <taxon>Cytophagia</taxon>
        <taxon>Cytophagales</taxon>
        <taxon>Hymenobacteraceae</taxon>
        <taxon>Pontibacter</taxon>
    </lineage>
</organism>
<evidence type="ECO:0000313" key="1">
    <source>
        <dbReference type="EMBL" id="MBW7468679.1"/>
    </source>
</evidence>
<dbReference type="EMBL" id="JAHYXK010000017">
    <property type="protein sequence ID" value="MBW7468679.1"/>
    <property type="molecule type" value="Genomic_DNA"/>
</dbReference>